<reference evidence="3" key="1">
    <citation type="submission" date="2010-02" db="EMBL/GenBank/DDBJ databases">
        <title>Sequencing and annotation of the Blastocystis hominis genome.</title>
        <authorList>
            <person name="Wincker P."/>
        </authorList>
    </citation>
    <scope>NUCLEOTIDE SEQUENCE</scope>
    <source>
        <strain evidence="3">Singapore isolate B</strain>
    </source>
</reference>
<protein>
    <recommendedName>
        <fullName evidence="2">CLU central domain-containing protein</fullName>
    </recommendedName>
</protein>
<dbReference type="InParanoid" id="D8M7K0"/>
<accession>D8M7K0</accession>
<organism evidence="3">
    <name type="scientific">Blastocystis hominis</name>
    <dbReference type="NCBI Taxonomy" id="12968"/>
    <lineage>
        <taxon>Eukaryota</taxon>
        <taxon>Sar</taxon>
        <taxon>Stramenopiles</taxon>
        <taxon>Bigyra</taxon>
        <taxon>Opalozoa</taxon>
        <taxon>Opalinata</taxon>
        <taxon>Blastocystidae</taxon>
        <taxon>Blastocystis</taxon>
    </lineage>
</organism>
<sequence length="476" mass="50808">MKTSLVLTKEQSFAAAAVKAVKAIVDGRPWRGECDGRGLRVDSVQRQAAELRGGRHLHLLRGEQGQRVRDQRLQRGSDLHARHQLAGSGRSAHLPHCLRGLQGPSLPRAVVHSGHHQHGPHQHDSLGIAGQRLHHLRRRAREAHRGEAGGEAALGALDGDAHRQDGDDRDSQDGHSGGRRLVGRARQAGGDARLPGSRGGPHRAWRRQRSLRGGLSPHRPGGRALDRGARVDVPQHEEGGLPPSPGHRGAVAGPQAGAGGPAGRVEGGDGQGRDGGRRGGLARGGGGEGAYCSSRVVSVVSQTPSAFDPNAFTPFCKPGCATEEDVRSLSVLLTESLLPKLKAAMLENVQSYTETSNLVTDLHGAAVNARYLGELAASCASNEASEKETELRELCEEEMVARSVKHVLRDLMSNEVLSGAAAFVTVVVLNSLLNQQRKKEILVGGKDKKNRKVPSLVAQNLIRLGLTVRFWRAGER</sequence>
<keyword evidence="4" id="KW-1185">Reference proteome</keyword>
<proteinExistence type="predicted"/>
<dbReference type="EMBL" id="FN668672">
    <property type="protein sequence ID" value="CBK24039.2"/>
    <property type="molecule type" value="Genomic_DNA"/>
</dbReference>
<feature type="compositionally biased region" description="Basic residues" evidence="1">
    <location>
        <begin position="200"/>
        <end position="210"/>
    </location>
</feature>
<name>D8M7K0_BLAHO</name>
<dbReference type="InterPro" id="IPR027523">
    <property type="entry name" value="CLU_prot"/>
</dbReference>
<feature type="compositionally biased region" description="Basic and acidic residues" evidence="1">
    <location>
        <begin position="224"/>
        <end position="239"/>
    </location>
</feature>
<feature type="compositionally biased region" description="Basic residues" evidence="1">
    <location>
        <begin position="132"/>
        <end position="142"/>
    </location>
</feature>
<evidence type="ECO:0000256" key="1">
    <source>
        <dbReference type="SAM" id="MobiDB-lite"/>
    </source>
</evidence>
<evidence type="ECO:0000313" key="3">
    <source>
        <dbReference type="EMBL" id="CBK24039.2"/>
    </source>
</evidence>
<feature type="domain" description="CLU central" evidence="2">
    <location>
        <begin position="355"/>
        <end position="440"/>
    </location>
</feature>
<dbReference type="RefSeq" id="XP_012898087.1">
    <property type="nucleotide sequence ID" value="XM_013042633.1"/>
</dbReference>
<feature type="compositionally biased region" description="Basic and acidic residues" evidence="1">
    <location>
        <begin position="159"/>
        <end position="173"/>
    </location>
</feature>
<dbReference type="Proteomes" id="UP000008312">
    <property type="component" value="Unassembled WGS sequence"/>
</dbReference>
<dbReference type="AlphaFoldDB" id="D8M7K0"/>
<evidence type="ECO:0000313" key="4">
    <source>
        <dbReference type="Proteomes" id="UP000008312"/>
    </source>
</evidence>
<feature type="region of interest" description="Disordered" evidence="1">
    <location>
        <begin position="105"/>
        <end position="288"/>
    </location>
</feature>
<dbReference type="OrthoDB" id="1414216at2759"/>
<dbReference type="InterPro" id="IPR033646">
    <property type="entry name" value="CLU-central"/>
</dbReference>
<gene>
    <name evidence="3" type="ORF">GSBLH_T00003829001</name>
</gene>
<dbReference type="Pfam" id="PF12807">
    <property type="entry name" value="eIF3_p135"/>
    <property type="match status" value="1"/>
</dbReference>
<evidence type="ECO:0000259" key="2">
    <source>
        <dbReference type="Pfam" id="PF12807"/>
    </source>
</evidence>
<dbReference type="GeneID" id="24920891"/>
<feature type="compositionally biased region" description="Gly residues" evidence="1">
    <location>
        <begin position="278"/>
        <end position="288"/>
    </location>
</feature>
<dbReference type="PANTHER" id="PTHR12601">
    <property type="entry name" value="EUKARYOTIC TRANSLATION INITIATION FACTOR 3 SUBUNIT EIF-3"/>
    <property type="match status" value="1"/>
</dbReference>